<organism evidence="2 3">
    <name type="scientific">Actinoplanes siamensis</name>
    <dbReference type="NCBI Taxonomy" id="1223317"/>
    <lineage>
        <taxon>Bacteria</taxon>
        <taxon>Bacillati</taxon>
        <taxon>Actinomycetota</taxon>
        <taxon>Actinomycetes</taxon>
        <taxon>Micromonosporales</taxon>
        <taxon>Micromonosporaceae</taxon>
        <taxon>Actinoplanes</taxon>
    </lineage>
</organism>
<sequence>MDEFWLHPRLGTATRDGRAPRHYLIALQHAVHTIGADPRWQQWWDRTGFRGCQLGIVTEGVDHLRPSADIRHVGDQLRANFTCALPPACTDQELMRRAVAEVRTMFEVIREAMALPDLPPDPEPAPPPSRADDVPVIEKPLTSVPRELERQGYLTLTQVQNFFG</sequence>
<evidence type="ECO:0000313" key="2">
    <source>
        <dbReference type="EMBL" id="GIF05411.1"/>
    </source>
</evidence>
<feature type="region of interest" description="Disordered" evidence="1">
    <location>
        <begin position="115"/>
        <end position="135"/>
    </location>
</feature>
<reference evidence="2" key="1">
    <citation type="submission" date="2021-01" db="EMBL/GenBank/DDBJ databases">
        <title>Whole genome shotgun sequence of Actinoplanes siamensis NBRC 109076.</title>
        <authorList>
            <person name="Komaki H."/>
            <person name="Tamura T."/>
        </authorList>
    </citation>
    <scope>NUCLEOTIDE SEQUENCE</scope>
    <source>
        <strain evidence="2">NBRC 109076</strain>
    </source>
</reference>
<gene>
    <name evidence="2" type="ORF">Asi03nite_29490</name>
</gene>
<evidence type="ECO:0000256" key="1">
    <source>
        <dbReference type="SAM" id="MobiDB-lite"/>
    </source>
</evidence>
<feature type="compositionally biased region" description="Pro residues" evidence="1">
    <location>
        <begin position="117"/>
        <end position="129"/>
    </location>
</feature>
<accession>A0A919N6R5</accession>
<dbReference type="Proteomes" id="UP000629619">
    <property type="component" value="Unassembled WGS sequence"/>
</dbReference>
<evidence type="ECO:0000313" key="3">
    <source>
        <dbReference type="Proteomes" id="UP000629619"/>
    </source>
</evidence>
<comment type="caution">
    <text evidence="2">The sequence shown here is derived from an EMBL/GenBank/DDBJ whole genome shotgun (WGS) entry which is preliminary data.</text>
</comment>
<protein>
    <submittedName>
        <fullName evidence="2">Uncharacterized protein</fullName>
    </submittedName>
</protein>
<dbReference type="AlphaFoldDB" id="A0A919N6R5"/>
<keyword evidence="3" id="KW-1185">Reference proteome</keyword>
<dbReference type="EMBL" id="BOMW01000026">
    <property type="protein sequence ID" value="GIF05411.1"/>
    <property type="molecule type" value="Genomic_DNA"/>
</dbReference>
<proteinExistence type="predicted"/>
<name>A0A919N6R5_9ACTN</name>